<proteinExistence type="predicted"/>
<dbReference type="RefSeq" id="WP_232398557.1">
    <property type="nucleotide sequence ID" value="NZ_CP102173.1"/>
</dbReference>
<sequence>MTDRATTTASRTAVLREEIIAIVLAEGFADLRLSSLAARLSCSKSTLYAIAPSKEQLLVSVVRSFFRTATERVEASLAEATAPVERIAVYLQAIAAELAPASDRFFADVDAFAPAREIYRDNTRAAARRVQALVEQADPSADARFIGAVAGQVMESIHRGDIRASTGLDDSAAYRSLAELIVARLSGSAA</sequence>
<name>A0ABY5M9B3_9ACTN</name>
<reference evidence="1 2" key="1">
    <citation type="submission" date="2022-08" db="EMBL/GenBank/DDBJ databases">
        <title>novel species in genus Aeromicrobium.</title>
        <authorList>
            <person name="Ye L."/>
        </authorList>
    </citation>
    <scope>NUCLEOTIDE SEQUENCE [LARGE SCALE GENOMIC DNA]</scope>
    <source>
        <strain evidence="2">zg-Y1379</strain>
    </source>
</reference>
<dbReference type="SUPFAM" id="SSF46689">
    <property type="entry name" value="Homeodomain-like"/>
    <property type="match status" value="1"/>
</dbReference>
<evidence type="ECO:0000313" key="1">
    <source>
        <dbReference type="EMBL" id="UUP14723.1"/>
    </source>
</evidence>
<keyword evidence="2" id="KW-1185">Reference proteome</keyword>
<evidence type="ECO:0000313" key="2">
    <source>
        <dbReference type="Proteomes" id="UP001316184"/>
    </source>
</evidence>
<dbReference type="Gene3D" id="1.10.357.10">
    <property type="entry name" value="Tetracycline Repressor, domain 2"/>
    <property type="match status" value="1"/>
</dbReference>
<dbReference type="InterPro" id="IPR009057">
    <property type="entry name" value="Homeodomain-like_sf"/>
</dbReference>
<dbReference type="Proteomes" id="UP001316184">
    <property type="component" value="Chromosome"/>
</dbReference>
<accession>A0ABY5M9B3</accession>
<organism evidence="1 2">
    <name type="scientific">Aeromicrobium wangtongii</name>
    <dbReference type="NCBI Taxonomy" id="2969247"/>
    <lineage>
        <taxon>Bacteria</taxon>
        <taxon>Bacillati</taxon>
        <taxon>Actinomycetota</taxon>
        <taxon>Actinomycetes</taxon>
        <taxon>Propionibacteriales</taxon>
        <taxon>Nocardioidaceae</taxon>
        <taxon>Aeromicrobium</taxon>
    </lineage>
</organism>
<dbReference type="Gene3D" id="1.10.10.60">
    <property type="entry name" value="Homeodomain-like"/>
    <property type="match status" value="1"/>
</dbReference>
<dbReference type="EMBL" id="CP102173">
    <property type="protein sequence ID" value="UUP14723.1"/>
    <property type="molecule type" value="Genomic_DNA"/>
</dbReference>
<gene>
    <name evidence="1" type="ORF">NQV15_05270</name>
</gene>
<protein>
    <submittedName>
        <fullName evidence="1">TetR/AcrR family transcriptional regulator</fullName>
    </submittedName>
</protein>